<keyword evidence="3" id="KW-1185">Reference proteome</keyword>
<proteinExistence type="predicted"/>
<comment type="caution">
    <text evidence="2">The sequence shown here is derived from an EMBL/GenBank/DDBJ whole genome shotgun (WGS) entry which is preliminary data.</text>
</comment>
<reference evidence="2 3" key="1">
    <citation type="submission" date="2017-10" db="EMBL/GenBank/DDBJ databases">
        <title>Whole genome sequencing of members of genus Pseudoxanthomonas.</title>
        <authorList>
            <person name="Kumar S."/>
            <person name="Bansal K."/>
            <person name="Kaur A."/>
            <person name="Patil P."/>
            <person name="Sharma S."/>
            <person name="Patil P.B."/>
        </authorList>
    </citation>
    <scope>NUCLEOTIDE SEQUENCE [LARGE SCALE GENOMIC DNA]</scope>
    <source>
        <strain evidence="2 3">DSM 17109</strain>
    </source>
</reference>
<dbReference type="RefSeq" id="WP_162338932.1">
    <property type="nucleotide sequence ID" value="NZ_JBHSRQ010000030.1"/>
</dbReference>
<gene>
    <name evidence="2" type="ORF">CSC78_16345</name>
</gene>
<feature type="signal peptide" evidence="1">
    <location>
        <begin position="1"/>
        <end position="20"/>
    </location>
</feature>
<feature type="chain" id="PRO_5046850993" evidence="1">
    <location>
        <begin position="21"/>
        <end position="183"/>
    </location>
</feature>
<protein>
    <submittedName>
        <fullName evidence="2">Uncharacterized protein</fullName>
    </submittedName>
</protein>
<evidence type="ECO:0000313" key="2">
    <source>
        <dbReference type="EMBL" id="KAF1723362.1"/>
    </source>
</evidence>
<keyword evidence="1" id="KW-0732">Signal</keyword>
<organism evidence="2 3">
    <name type="scientific">Pseudoxanthomonas japonensis</name>
    <dbReference type="NCBI Taxonomy" id="69284"/>
    <lineage>
        <taxon>Bacteria</taxon>
        <taxon>Pseudomonadati</taxon>
        <taxon>Pseudomonadota</taxon>
        <taxon>Gammaproteobacteria</taxon>
        <taxon>Lysobacterales</taxon>
        <taxon>Lysobacteraceae</taxon>
        <taxon>Pseudoxanthomonas</taxon>
    </lineage>
</organism>
<dbReference type="Proteomes" id="UP000781710">
    <property type="component" value="Unassembled WGS sequence"/>
</dbReference>
<accession>A0ABQ6ZDH3</accession>
<evidence type="ECO:0000313" key="3">
    <source>
        <dbReference type="Proteomes" id="UP000781710"/>
    </source>
</evidence>
<name>A0ABQ6ZDH3_9GAMM</name>
<sequence>MRKHLLVPALLLLPCVGLHAQEGAQTVENAQKFIALTLPDNRYVPGDLFHVLDEAKKVGGAAIRGTGRITDANALARCRSRILFDMSAVTMEGWPSGRPSQSKMYYLPDTFPDAYPKWGTNKEGFSWGDVKEVKAEGTDVILLFKGGLAHSRIYLGAETLASRVAYAIEFLRTSCDAAAGTGF</sequence>
<dbReference type="EMBL" id="PDWW01000029">
    <property type="protein sequence ID" value="KAF1723362.1"/>
    <property type="molecule type" value="Genomic_DNA"/>
</dbReference>
<evidence type="ECO:0000256" key="1">
    <source>
        <dbReference type="SAM" id="SignalP"/>
    </source>
</evidence>